<dbReference type="Proteomes" id="UP001337655">
    <property type="component" value="Unassembled WGS sequence"/>
</dbReference>
<gene>
    <name evidence="2" type="ORF">LTR77_004526</name>
</gene>
<evidence type="ECO:0000313" key="3">
    <source>
        <dbReference type="Proteomes" id="UP001337655"/>
    </source>
</evidence>
<reference evidence="2 3" key="1">
    <citation type="submission" date="2023-08" db="EMBL/GenBank/DDBJ databases">
        <title>Black Yeasts Isolated from many extreme environments.</title>
        <authorList>
            <person name="Coleine C."/>
            <person name="Stajich J.E."/>
            <person name="Selbmann L."/>
        </authorList>
    </citation>
    <scope>NUCLEOTIDE SEQUENCE [LARGE SCALE GENOMIC DNA]</scope>
    <source>
        <strain evidence="2 3">CCFEE 5935</strain>
    </source>
</reference>
<evidence type="ECO:0000256" key="1">
    <source>
        <dbReference type="SAM" id="MobiDB-lite"/>
    </source>
</evidence>
<dbReference type="EMBL" id="JAVRRT010000006">
    <property type="protein sequence ID" value="KAK5171382.1"/>
    <property type="molecule type" value="Genomic_DNA"/>
</dbReference>
<organism evidence="2 3">
    <name type="scientific">Saxophila tyrrhenica</name>
    <dbReference type="NCBI Taxonomy" id="1690608"/>
    <lineage>
        <taxon>Eukaryota</taxon>
        <taxon>Fungi</taxon>
        <taxon>Dikarya</taxon>
        <taxon>Ascomycota</taxon>
        <taxon>Pezizomycotina</taxon>
        <taxon>Dothideomycetes</taxon>
        <taxon>Dothideomycetidae</taxon>
        <taxon>Mycosphaerellales</taxon>
        <taxon>Extremaceae</taxon>
        <taxon>Saxophila</taxon>
    </lineage>
</organism>
<feature type="region of interest" description="Disordered" evidence="1">
    <location>
        <begin position="1"/>
        <end position="29"/>
    </location>
</feature>
<name>A0AAV9PFX6_9PEZI</name>
<keyword evidence="3" id="KW-1185">Reference proteome</keyword>
<dbReference type="AlphaFoldDB" id="A0AAV9PFX6"/>
<evidence type="ECO:0000313" key="2">
    <source>
        <dbReference type="EMBL" id="KAK5171382.1"/>
    </source>
</evidence>
<dbReference type="RefSeq" id="XP_064660410.1">
    <property type="nucleotide sequence ID" value="XM_064801780.1"/>
</dbReference>
<accession>A0AAV9PFX6</accession>
<feature type="compositionally biased region" description="Basic and acidic residues" evidence="1">
    <location>
        <begin position="1"/>
        <end position="19"/>
    </location>
</feature>
<protein>
    <submittedName>
        <fullName evidence="2">Uncharacterized protein</fullName>
    </submittedName>
</protein>
<sequence length="290" mass="33132">MAPRTDRGRSSTNEGDKYGRLNRVSNPKKADLRKQLVDAGYRPRRALLHADLEEMAHTKIHRQLAYQKCRREALQKFVRSRGLKDISLDKTNKDLAQALVKADKTRQFTKLLDLPPEVRLVIADYYLNDINHGKTSLLCPTQPPLARTCKLLRKEVLPLFFQQSRFALKVELVIHPITSHPAPPKRGTLSFDSSRFIDSIPPQSLQDLRSLAVTFGGRNLSFRQIHTTVQIDSAGDLIKAFKNHAVAVDEDDGEMRYDLISDMMDKVEDAAQQWYVQAVKEYWEKLVVLG</sequence>
<dbReference type="GeneID" id="89925872"/>
<proteinExistence type="predicted"/>
<comment type="caution">
    <text evidence="2">The sequence shown here is derived from an EMBL/GenBank/DDBJ whole genome shotgun (WGS) entry which is preliminary data.</text>
</comment>